<reference evidence="4" key="1">
    <citation type="submission" date="2013-04" db="UniProtKB">
        <authorList>
            <consortium name="EnsemblPlants"/>
        </authorList>
    </citation>
    <scope>IDENTIFICATION</scope>
</reference>
<dbReference type="eggNOG" id="ENOG502QRKA">
    <property type="taxonomic scope" value="Eukaryota"/>
</dbReference>
<dbReference type="SMART" id="SM00360">
    <property type="entry name" value="RRM"/>
    <property type="match status" value="1"/>
</dbReference>
<dbReference type="InterPro" id="IPR012677">
    <property type="entry name" value="Nucleotide-bd_a/b_plait_sf"/>
</dbReference>
<dbReference type="HOGENOM" id="CLU_060647_2_1_1"/>
<dbReference type="Gene3D" id="3.30.70.330">
    <property type="match status" value="1"/>
</dbReference>
<keyword evidence="5" id="KW-1185">Reference proteome</keyword>
<dbReference type="Proteomes" id="UP000006038">
    <property type="component" value="Unassembled WGS sequence"/>
</dbReference>
<accession>J3LG27</accession>
<feature type="compositionally biased region" description="Basic and acidic residues" evidence="2">
    <location>
        <begin position="366"/>
        <end position="375"/>
    </location>
</feature>
<evidence type="ECO:0000256" key="1">
    <source>
        <dbReference type="PROSITE-ProRule" id="PRU00176"/>
    </source>
</evidence>
<evidence type="ECO:0000256" key="2">
    <source>
        <dbReference type="SAM" id="MobiDB-lite"/>
    </source>
</evidence>
<feature type="compositionally biased region" description="Basic and acidic residues" evidence="2">
    <location>
        <begin position="308"/>
        <end position="339"/>
    </location>
</feature>
<dbReference type="Gramene" id="OB02G35940.1">
    <property type="protein sequence ID" value="OB02G35940.1"/>
    <property type="gene ID" value="OB02G35940"/>
</dbReference>
<dbReference type="PANTHER" id="PTHR32343">
    <property type="entry name" value="SERINE/ARGININE-RICH SPLICING FACTOR"/>
    <property type="match status" value="1"/>
</dbReference>
<dbReference type="InterPro" id="IPR000504">
    <property type="entry name" value="RRM_dom"/>
</dbReference>
<sequence>MLLLKVSMVSTVKVHNVSLEASEQDIREFFSFSGFILHVELQSGDERSQFAYITFKDDEGSERAMLLTGATIVDMAVIITPATNYQPPAAVLADLESKNIGGVESALRKAEDAVGSMLAKGFVLGKDALEKAKSFDERHQLTSTATAKVSSLDRKMGLSQKFNTGTLVVIEKMEEMDQKYQVAEKTKSALAAAEQTVSTAGSAIMSNRYILTGAAWVTDAYSKVATTATDAGAKAKEMMVPEQDGKHQDDEPAKGHSPENSEGVQEGKHQEDEGPKSNTPENSEMGKQEMENQEGEIPTARAQENAEIAEKKYNHEEAELPKAEQTEREHKHPDSELSKTHVRGSPVTIPVCTATTDGNTSSNTPKKPEHAQGFI</sequence>
<feature type="compositionally biased region" description="Polar residues" evidence="2">
    <location>
        <begin position="353"/>
        <end position="365"/>
    </location>
</feature>
<dbReference type="SUPFAM" id="SSF54928">
    <property type="entry name" value="RNA-binding domain, RBD"/>
    <property type="match status" value="1"/>
</dbReference>
<evidence type="ECO:0000313" key="4">
    <source>
        <dbReference type="EnsemblPlants" id="OB02G35940.1"/>
    </source>
</evidence>
<dbReference type="EnsemblPlants" id="OB02G35940.1">
    <property type="protein sequence ID" value="OB02G35940.1"/>
    <property type="gene ID" value="OB02G35940"/>
</dbReference>
<protein>
    <recommendedName>
        <fullName evidence="3">RRM domain-containing protein</fullName>
    </recommendedName>
</protein>
<dbReference type="AlphaFoldDB" id="J3LG27"/>
<feature type="compositionally biased region" description="Basic and acidic residues" evidence="2">
    <location>
        <begin position="234"/>
        <end position="275"/>
    </location>
</feature>
<evidence type="ECO:0000313" key="5">
    <source>
        <dbReference type="Proteomes" id="UP000006038"/>
    </source>
</evidence>
<keyword evidence="1" id="KW-0694">RNA-binding</keyword>
<dbReference type="OMA" id="MSHLKHQ"/>
<dbReference type="InterPro" id="IPR035979">
    <property type="entry name" value="RBD_domain_sf"/>
</dbReference>
<organism evidence="4">
    <name type="scientific">Oryza brachyantha</name>
    <name type="common">malo sina</name>
    <dbReference type="NCBI Taxonomy" id="4533"/>
    <lineage>
        <taxon>Eukaryota</taxon>
        <taxon>Viridiplantae</taxon>
        <taxon>Streptophyta</taxon>
        <taxon>Embryophyta</taxon>
        <taxon>Tracheophyta</taxon>
        <taxon>Spermatophyta</taxon>
        <taxon>Magnoliopsida</taxon>
        <taxon>Liliopsida</taxon>
        <taxon>Poales</taxon>
        <taxon>Poaceae</taxon>
        <taxon>BOP clade</taxon>
        <taxon>Oryzoideae</taxon>
        <taxon>Oryzeae</taxon>
        <taxon>Oryzinae</taxon>
        <taxon>Oryza</taxon>
    </lineage>
</organism>
<dbReference type="Pfam" id="PF00076">
    <property type="entry name" value="RRM_1"/>
    <property type="match status" value="1"/>
</dbReference>
<dbReference type="GO" id="GO:0003723">
    <property type="term" value="F:RNA binding"/>
    <property type="evidence" value="ECO:0007669"/>
    <property type="project" value="UniProtKB-UniRule"/>
</dbReference>
<evidence type="ECO:0000259" key="3">
    <source>
        <dbReference type="PROSITE" id="PS50102"/>
    </source>
</evidence>
<name>J3LG27_ORYBR</name>
<proteinExistence type="predicted"/>
<feature type="domain" description="RRM" evidence="3">
    <location>
        <begin position="10"/>
        <end position="84"/>
    </location>
</feature>
<dbReference type="PROSITE" id="PS50102">
    <property type="entry name" value="RRM"/>
    <property type="match status" value="1"/>
</dbReference>
<feature type="region of interest" description="Disordered" evidence="2">
    <location>
        <begin position="234"/>
        <end position="375"/>
    </location>
</feature>
<dbReference type="PANTHER" id="PTHR32343:SF28">
    <property type="entry name" value="OS04G0624800 PROTEIN"/>
    <property type="match status" value="1"/>
</dbReference>